<dbReference type="EMBL" id="JASKHM010000024">
    <property type="protein sequence ID" value="MEQ4486653.1"/>
    <property type="molecule type" value="Genomic_DNA"/>
</dbReference>
<proteinExistence type="predicted"/>
<protein>
    <submittedName>
        <fullName evidence="2">Uncharacterized protein</fullName>
    </submittedName>
</protein>
<evidence type="ECO:0000256" key="1">
    <source>
        <dbReference type="SAM" id="SignalP"/>
    </source>
</evidence>
<gene>
    <name evidence="2" type="ORF">QJS35_30185</name>
</gene>
<keyword evidence="3" id="KW-1185">Reference proteome</keyword>
<organism evidence="2 3">
    <name type="scientific">Cohnella silvisoli</name>
    <dbReference type="NCBI Taxonomy" id="2873699"/>
    <lineage>
        <taxon>Bacteria</taxon>
        <taxon>Bacillati</taxon>
        <taxon>Bacillota</taxon>
        <taxon>Bacilli</taxon>
        <taxon>Bacillales</taxon>
        <taxon>Paenibacillaceae</taxon>
        <taxon>Cohnella</taxon>
    </lineage>
</organism>
<keyword evidence="1" id="KW-0732">Signal</keyword>
<comment type="caution">
    <text evidence="2">The sequence shown here is derived from an EMBL/GenBank/DDBJ whole genome shotgun (WGS) entry which is preliminary data.</text>
</comment>
<name>A0ABV1L3P3_9BACL</name>
<feature type="signal peptide" evidence="1">
    <location>
        <begin position="1"/>
        <end position="22"/>
    </location>
</feature>
<sequence>MLLSWLLLLSSIINGGSPPAAAVPAVVVYSEPVPDQWQLDGIELGDKTGEVTGIWGTPGKIVPDEWQSGCETWHYKEGRNVGFCGGAVSYVEVSAAAKKTNVDGKDIPMVKEELQLMLGKPDFEADDGWGVLRGEEALKVFVDDQGKLVSLDLFTDL</sequence>
<feature type="chain" id="PRO_5047025620" evidence="1">
    <location>
        <begin position="23"/>
        <end position="157"/>
    </location>
</feature>
<dbReference type="RefSeq" id="WP_232189734.1">
    <property type="nucleotide sequence ID" value="NZ_JAIOAP010000023.1"/>
</dbReference>
<evidence type="ECO:0000313" key="2">
    <source>
        <dbReference type="EMBL" id="MEQ4486653.1"/>
    </source>
</evidence>
<accession>A0ABV1L3P3</accession>
<dbReference type="Proteomes" id="UP001493487">
    <property type="component" value="Unassembled WGS sequence"/>
</dbReference>
<reference evidence="2 3" key="1">
    <citation type="journal article" date="2023" name="Genome Announc.">
        <title>Pan-Genome Analyses of the Genus Cohnella and Proposal of the Novel Species Cohnella silvisoli sp. nov., Isolated from Forest Soil.</title>
        <authorList>
            <person name="Wang C."/>
            <person name="Mao L."/>
            <person name="Bao G."/>
            <person name="Zhu H."/>
        </authorList>
    </citation>
    <scope>NUCLEOTIDE SEQUENCE [LARGE SCALE GENOMIC DNA]</scope>
    <source>
        <strain evidence="2 3">NL03-T5-1</strain>
    </source>
</reference>
<evidence type="ECO:0000313" key="3">
    <source>
        <dbReference type="Proteomes" id="UP001493487"/>
    </source>
</evidence>